<comment type="caution">
    <text evidence="2">The sequence shown here is derived from an EMBL/GenBank/DDBJ whole genome shotgun (WGS) entry which is preliminary data.</text>
</comment>
<proteinExistence type="predicted"/>
<dbReference type="Pfam" id="PF08447">
    <property type="entry name" value="PAS_3"/>
    <property type="match status" value="1"/>
</dbReference>
<dbReference type="Gene3D" id="2.10.70.100">
    <property type="match status" value="1"/>
</dbReference>
<evidence type="ECO:0000313" key="2">
    <source>
        <dbReference type="EMBL" id="TYO61126.1"/>
    </source>
</evidence>
<evidence type="ECO:0000313" key="3">
    <source>
        <dbReference type="Proteomes" id="UP000324797"/>
    </source>
</evidence>
<name>A0A5S4Y9P7_9BRAD</name>
<organism evidence="2 3">
    <name type="scientific">Bradyrhizobium hipponense</name>
    <dbReference type="NCBI Taxonomy" id="2605638"/>
    <lineage>
        <taxon>Bacteria</taxon>
        <taxon>Pseudomonadati</taxon>
        <taxon>Pseudomonadota</taxon>
        <taxon>Alphaproteobacteria</taxon>
        <taxon>Hyphomicrobiales</taxon>
        <taxon>Nitrobacteraceae</taxon>
        <taxon>Bradyrhizobium</taxon>
    </lineage>
</organism>
<dbReference type="Proteomes" id="UP000324797">
    <property type="component" value="Unassembled WGS sequence"/>
</dbReference>
<dbReference type="InterPro" id="IPR013655">
    <property type="entry name" value="PAS_fold_3"/>
</dbReference>
<sequence>MACDQELTLLDFEGSISLADILPFIEEKLSAGLWRSDVAGQMQWSRGFYELLGLDPRLATPSYTEIERRIHPDDRSGTRSFGERVSNRLLLEGEFRIIRPNGTLRWIYGRTETLCGFR</sequence>
<evidence type="ECO:0000259" key="1">
    <source>
        <dbReference type="Pfam" id="PF08447"/>
    </source>
</evidence>
<gene>
    <name evidence="2" type="ORF">FXV83_39775</name>
</gene>
<protein>
    <submittedName>
        <fullName evidence="2">PAS domain-containing protein</fullName>
    </submittedName>
</protein>
<dbReference type="InterPro" id="IPR035965">
    <property type="entry name" value="PAS-like_dom_sf"/>
</dbReference>
<dbReference type="Gene3D" id="3.30.450.20">
    <property type="entry name" value="PAS domain"/>
    <property type="match status" value="1"/>
</dbReference>
<dbReference type="SUPFAM" id="SSF55785">
    <property type="entry name" value="PYP-like sensor domain (PAS domain)"/>
    <property type="match status" value="1"/>
</dbReference>
<dbReference type="EMBL" id="VSTH01000206">
    <property type="protein sequence ID" value="TYO61126.1"/>
    <property type="molecule type" value="Genomic_DNA"/>
</dbReference>
<dbReference type="AlphaFoldDB" id="A0A5S4Y9P7"/>
<feature type="domain" description="PAS fold-3" evidence="1">
    <location>
        <begin position="42"/>
        <end position="112"/>
    </location>
</feature>
<keyword evidence="3" id="KW-1185">Reference proteome</keyword>
<reference evidence="2 3" key="1">
    <citation type="submission" date="2019-08" db="EMBL/GenBank/DDBJ databases">
        <title>Bradyrhizobium hipponensis sp. nov., a rhizobium isolated from a Lupinus angustifolius root nodule in Tunisia.</title>
        <authorList>
            <person name="Off K."/>
            <person name="Rejili M."/>
            <person name="Mars M."/>
            <person name="Brachmann A."/>
            <person name="Marin M."/>
        </authorList>
    </citation>
    <scope>NUCLEOTIDE SEQUENCE [LARGE SCALE GENOMIC DNA]</scope>
    <source>
        <strain evidence="3">aSej3</strain>
    </source>
</reference>
<accession>A0A5S4Y9P7</accession>